<dbReference type="EMBL" id="JADDIV010000002">
    <property type="protein sequence ID" value="MBE7367129.1"/>
    <property type="molecule type" value="Genomic_DNA"/>
</dbReference>
<dbReference type="InterPro" id="IPR007845">
    <property type="entry name" value="HemS/ChuX_dom"/>
</dbReference>
<dbReference type="RefSeq" id="WP_193675756.1">
    <property type="nucleotide sequence ID" value="NZ_JADDIV010000002.1"/>
</dbReference>
<evidence type="ECO:0000259" key="1">
    <source>
        <dbReference type="Pfam" id="PF05171"/>
    </source>
</evidence>
<reference evidence="2 3" key="1">
    <citation type="submission" date="2020-10" db="EMBL/GenBank/DDBJ databases">
        <title>Ramlibacter sp. HM2 16S ribosomal RNA gene Genome sequencing and assembly.</title>
        <authorList>
            <person name="Kang M."/>
        </authorList>
    </citation>
    <scope>NUCLEOTIDE SEQUENCE [LARGE SCALE GENOMIC DNA]</scope>
    <source>
        <strain evidence="2 3">HM2</strain>
    </source>
</reference>
<comment type="caution">
    <text evidence="2">The sequence shown here is derived from an EMBL/GenBank/DDBJ whole genome shotgun (WGS) entry which is preliminary data.</text>
</comment>
<accession>A0ABR9S1Z8</accession>
<dbReference type="CDD" id="cd16830">
    <property type="entry name" value="HemS-like_N"/>
    <property type="match status" value="1"/>
</dbReference>
<dbReference type="Gene3D" id="3.40.1570.10">
    <property type="entry name" value="HemS/ChuS/ChuX like domains"/>
    <property type="match status" value="2"/>
</dbReference>
<dbReference type="InterPro" id="IPR053733">
    <property type="entry name" value="Heme_Transport_Util_sf"/>
</dbReference>
<name>A0ABR9S1Z8_9BURK</name>
<evidence type="ECO:0000313" key="3">
    <source>
        <dbReference type="Proteomes" id="UP000806285"/>
    </source>
</evidence>
<organism evidence="2 3">
    <name type="scientific">Ramlibacter pallidus</name>
    <dbReference type="NCBI Taxonomy" id="2780087"/>
    <lineage>
        <taxon>Bacteria</taxon>
        <taxon>Pseudomonadati</taxon>
        <taxon>Pseudomonadota</taxon>
        <taxon>Betaproteobacteria</taxon>
        <taxon>Burkholderiales</taxon>
        <taxon>Comamonadaceae</taxon>
        <taxon>Ramlibacter</taxon>
    </lineage>
</organism>
<proteinExistence type="predicted"/>
<protein>
    <submittedName>
        <fullName evidence="2">Hemin-degrading factor</fullName>
    </submittedName>
</protein>
<dbReference type="Pfam" id="PF05171">
    <property type="entry name" value="HemS"/>
    <property type="match status" value="2"/>
</dbReference>
<feature type="domain" description="Haemin-degrading HemS/ChuX" evidence="1">
    <location>
        <begin position="28"/>
        <end position="163"/>
    </location>
</feature>
<sequence>MPPSQLRDRFAAARAQGLRHKEAAAACGVSEGEAIAAHAGDHAMALKALPLRGPWIALLQALEACGPLLALTRNASTVHEKTGVYTKLSASGHVGLALGEQIDLRLFLDRWHAGFAVTEAAANAVNPPSLSLQFFDRHGCAAHKVFAREGSDRERFRAVAADFGAPTLAPAFEAEAVPGRPRPDAFFDAAALTADWATMTDTHQFFGLLRKHDVERQQSFRLVEGRFARRLPPATVRTLLQEAAFDGTPIMVFVGSPGCIQIHTGPVKNVVPMDIRGISWLNVLDEGFNLHLREDAIAQAWVVEKPTSDGVVTSVEAFDQDGGLMAMFFGARKPGVPERQEWRALVQRLQAHAEAAA</sequence>
<dbReference type="Proteomes" id="UP000806285">
    <property type="component" value="Unassembled WGS sequence"/>
</dbReference>
<evidence type="ECO:0000313" key="2">
    <source>
        <dbReference type="EMBL" id="MBE7367129.1"/>
    </source>
</evidence>
<feature type="domain" description="Haemin-degrading HemS/ChuX" evidence="1">
    <location>
        <begin position="214"/>
        <end position="349"/>
    </location>
</feature>
<keyword evidence="3" id="KW-1185">Reference proteome</keyword>
<dbReference type="SUPFAM" id="SSF144064">
    <property type="entry name" value="Heme iron utilization protein-like"/>
    <property type="match status" value="1"/>
</dbReference>
<gene>
    <name evidence="2" type="ORF">IM787_06115</name>
</gene>
<dbReference type="CDD" id="cd16831">
    <property type="entry name" value="HemS-like_C"/>
    <property type="match status" value="1"/>
</dbReference>